<evidence type="ECO:0000256" key="5">
    <source>
        <dbReference type="ARBA" id="ARBA00023136"/>
    </source>
</evidence>
<dbReference type="PANTHER" id="PTHR24243:SF224">
    <property type="entry name" value="G-PROTEIN COUPLED RECEPTOR 19-RELATED"/>
    <property type="match status" value="1"/>
</dbReference>
<feature type="compositionally biased region" description="Polar residues" evidence="8">
    <location>
        <begin position="249"/>
        <end position="261"/>
    </location>
</feature>
<evidence type="ECO:0000259" key="10">
    <source>
        <dbReference type="PROSITE" id="PS50262"/>
    </source>
</evidence>
<evidence type="ECO:0000256" key="4">
    <source>
        <dbReference type="ARBA" id="ARBA00023040"/>
    </source>
</evidence>
<keyword evidence="3 9" id="KW-1133">Transmembrane helix</keyword>
<evidence type="ECO:0000256" key="7">
    <source>
        <dbReference type="ARBA" id="ARBA00023224"/>
    </source>
</evidence>
<feature type="transmembrane region" description="Helical" evidence="9">
    <location>
        <begin position="144"/>
        <end position="165"/>
    </location>
</feature>
<name>A0ABD2LXR1_9BILA</name>
<dbReference type="SMART" id="SM01381">
    <property type="entry name" value="7TM_GPCR_Srsx"/>
    <property type="match status" value="1"/>
</dbReference>
<proteinExistence type="predicted"/>
<keyword evidence="4" id="KW-0297">G-protein coupled receptor</keyword>
<keyword evidence="5 9" id="KW-0472">Membrane</keyword>
<dbReference type="Pfam" id="PF00001">
    <property type="entry name" value="7tm_1"/>
    <property type="match status" value="1"/>
</dbReference>
<dbReference type="PROSITE" id="PS50262">
    <property type="entry name" value="G_PROTEIN_RECEP_F1_2"/>
    <property type="match status" value="1"/>
</dbReference>
<evidence type="ECO:0000256" key="8">
    <source>
        <dbReference type="SAM" id="MobiDB-lite"/>
    </source>
</evidence>
<evidence type="ECO:0000256" key="2">
    <source>
        <dbReference type="ARBA" id="ARBA00022692"/>
    </source>
</evidence>
<comment type="caution">
    <text evidence="11">The sequence shown here is derived from an EMBL/GenBank/DDBJ whole genome shotgun (WGS) entry which is preliminary data.</text>
</comment>
<dbReference type="InterPro" id="IPR017452">
    <property type="entry name" value="GPCR_Rhodpsn_7TM"/>
</dbReference>
<dbReference type="SUPFAM" id="SSF81321">
    <property type="entry name" value="Family A G protein-coupled receptor-like"/>
    <property type="match status" value="1"/>
</dbReference>
<gene>
    <name evidence="11" type="ORF">niasHT_003832</name>
</gene>
<keyword evidence="7" id="KW-0807">Transducer</keyword>
<sequence length="579" mass="64030">MSSLDECESDPILDRPIVRIPIILAYIAVFLICLIGNLFTILVICAHRSMRTATNFFLANLAVADLLVAIFCIFQNMFHLVGTNDGRWLFGATLCKLYAFVLHLVPCTGIGILVCVSVEKYIAVPTFILVLHPLLALKVLTPRFRVLLMASIWAVSLMFNLPYYIFTKYIFYKNVAVCTRLMPLANSTKSAEKSLMSTRNIVTSSFVLWYCVPLLIILFLYTRIGLVLWHSAPLKKLTQVGKLRTNSNETTTIVASGNGSAKTRAKRSATHPPPQQSTDGAEERAKRTNSAKEFAMAHFRTATMSSDSETDGSEEEDERERDEEALIGEDGTEEEAEREEAQQGDVKMAPWDDGQSSCQGLAKAMRNNEMLALPTAKDGIATLGTPNGTVLVGTVESRKKVIRLLIAIVSSFAVLTLPHHVRLLYTVWTEQMMCNNSLEPLVQPITYLLLFLSSSCNPFLYAFMSQRFRSAIRDIFKCRRGRARRKSVRTQNSDVVACTTTFGGGGTRSAGGGATTDDGMGIMPMFSSLSRLNSVVGTATAHNQTQMNTAGSERNLLLEQQSNTKSQQQLQQKKLSKKG</sequence>
<keyword evidence="12" id="KW-1185">Reference proteome</keyword>
<feature type="compositionally biased region" description="Acidic residues" evidence="8">
    <location>
        <begin position="308"/>
        <end position="338"/>
    </location>
</feature>
<dbReference type="Gene3D" id="1.20.1070.10">
    <property type="entry name" value="Rhodopsin 7-helix transmembrane proteins"/>
    <property type="match status" value="1"/>
</dbReference>
<evidence type="ECO:0000256" key="6">
    <source>
        <dbReference type="ARBA" id="ARBA00023170"/>
    </source>
</evidence>
<dbReference type="AlphaFoldDB" id="A0ABD2LXR1"/>
<evidence type="ECO:0000256" key="9">
    <source>
        <dbReference type="SAM" id="Phobius"/>
    </source>
</evidence>
<dbReference type="GO" id="GO:0016020">
    <property type="term" value="C:membrane"/>
    <property type="evidence" value="ECO:0007669"/>
    <property type="project" value="UniProtKB-SubCell"/>
</dbReference>
<accession>A0ABD2LXR1</accession>
<dbReference type="GO" id="GO:0004930">
    <property type="term" value="F:G protein-coupled receptor activity"/>
    <property type="evidence" value="ECO:0007669"/>
    <property type="project" value="UniProtKB-KW"/>
</dbReference>
<evidence type="ECO:0000313" key="11">
    <source>
        <dbReference type="EMBL" id="KAL3119049.1"/>
    </source>
</evidence>
<evidence type="ECO:0000256" key="1">
    <source>
        <dbReference type="ARBA" id="ARBA00004141"/>
    </source>
</evidence>
<dbReference type="Proteomes" id="UP001620626">
    <property type="component" value="Unassembled WGS sequence"/>
</dbReference>
<feature type="transmembrane region" description="Helical" evidence="9">
    <location>
        <begin position="401"/>
        <end position="421"/>
    </location>
</feature>
<feature type="transmembrane region" description="Helical" evidence="9">
    <location>
        <begin position="207"/>
        <end position="229"/>
    </location>
</feature>
<feature type="domain" description="G-protein coupled receptors family 1 profile" evidence="10">
    <location>
        <begin position="36"/>
        <end position="461"/>
    </location>
</feature>
<evidence type="ECO:0000256" key="3">
    <source>
        <dbReference type="ARBA" id="ARBA00022989"/>
    </source>
</evidence>
<reference evidence="11 12" key="1">
    <citation type="submission" date="2024-10" db="EMBL/GenBank/DDBJ databases">
        <authorList>
            <person name="Kim D."/>
        </authorList>
    </citation>
    <scope>NUCLEOTIDE SEQUENCE [LARGE SCALE GENOMIC DNA]</scope>
    <source>
        <strain evidence="11">BH-2024</strain>
    </source>
</reference>
<protein>
    <recommendedName>
        <fullName evidence="10">G-protein coupled receptors family 1 profile domain-containing protein</fullName>
    </recommendedName>
</protein>
<keyword evidence="6" id="KW-0675">Receptor</keyword>
<dbReference type="PANTHER" id="PTHR24243">
    <property type="entry name" value="G-PROTEIN COUPLED RECEPTOR"/>
    <property type="match status" value="1"/>
</dbReference>
<organism evidence="11 12">
    <name type="scientific">Heterodera trifolii</name>
    <dbReference type="NCBI Taxonomy" id="157864"/>
    <lineage>
        <taxon>Eukaryota</taxon>
        <taxon>Metazoa</taxon>
        <taxon>Ecdysozoa</taxon>
        <taxon>Nematoda</taxon>
        <taxon>Chromadorea</taxon>
        <taxon>Rhabditida</taxon>
        <taxon>Tylenchina</taxon>
        <taxon>Tylenchomorpha</taxon>
        <taxon>Tylenchoidea</taxon>
        <taxon>Heteroderidae</taxon>
        <taxon>Heteroderinae</taxon>
        <taxon>Heterodera</taxon>
    </lineage>
</organism>
<feature type="transmembrane region" description="Helical" evidence="9">
    <location>
        <begin position="56"/>
        <end position="78"/>
    </location>
</feature>
<dbReference type="PRINTS" id="PR00237">
    <property type="entry name" value="GPCRRHODOPSN"/>
</dbReference>
<feature type="region of interest" description="Disordered" evidence="8">
    <location>
        <begin position="249"/>
        <end position="357"/>
    </location>
</feature>
<feature type="transmembrane region" description="Helical" evidence="9">
    <location>
        <begin position="20"/>
        <end position="44"/>
    </location>
</feature>
<feature type="transmembrane region" description="Helical" evidence="9">
    <location>
        <begin position="98"/>
        <end position="123"/>
    </location>
</feature>
<comment type="subcellular location">
    <subcellularLocation>
        <location evidence="1">Membrane</location>
        <topology evidence="1">Multi-pass membrane protein</topology>
    </subcellularLocation>
</comment>
<dbReference type="EMBL" id="JBICBT010000258">
    <property type="protein sequence ID" value="KAL3119049.1"/>
    <property type="molecule type" value="Genomic_DNA"/>
</dbReference>
<evidence type="ECO:0000313" key="12">
    <source>
        <dbReference type="Proteomes" id="UP001620626"/>
    </source>
</evidence>
<feature type="transmembrane region" description="Helical" evidence="9">
    <location>
        <begin position="441"/>
        <end position="463"/>
    </location>
</feature>
<keyword evidence="2 9" id="KW-0812">Transmembrane</keyword>
<dbReference type="InterPro" id="IPR000276">
    <property type="entry name" value="GPCR_Rhodpsn"/>
</dbReference>